<evidence type="ECO:0000313" key="1">
    <source>
        <dbReference type="EMBL" id="CAI2198190.1"/>
    </source>
</evidence>
<protein>
    <submittedName>
        <fullName evidence="1">13281_t:CDS:1</fullName>
    </submittedName>
</protein>
<name>A0A9W4TAH2_9GLOM</name>
<dbReference type="EMBL" id="CAMKVN010018035">
    <property type="protein sequence ID" value="CAI2198190.1"/>
    <property type="molecule type" value="Genomic_DNA"/>
</dbReference>
<organism evidence="1 2">
    <name type="scientific">Funneliformis geosporum</name>
    <dbReference type="NCBI Taxonomy" id="1117311"/>
    <lineage>
        <taxon>Eukaryota</taxon>
        <taxon>Fungi</taxon>
        <taxon>Fungi incertae sedis</taxon>
        <taxon>Mucoromycota</taxon>
        <taxon>Glomeromycotina</taxon>
        <taxon>Glomeromycetes</taxon>
        <taxon>Glomerales</taxon>
        <taxon>Glomeraceae</taxon>
        <taxon>Funneliformis</taxon>
    </lineage>
</organism>
<feature type="non-terminal residue" evidence="1">
    <location>
        <position position="200"/>
    </location>
</feature>
<comment type="caution">
    <text evidence="1">The sequence shown here is derived from an EMBL/GenBank/DDBJ whole genome shotgun (WGS) entry which is preliminary data.</text>
</comment>
<reference evidence="1" key="1">
    <citation type="submission" date="2022-08" db="EMBL/GenBank/DDBJ databases">
        <authorList>
            <person name="Kallberg Y."/>
            <person name="Tangrot J."/>
            <person name="Rosling A."/>
        </authorList>
    </citation>
    <scope>NUCLEOTIDE SEQUENCE</scope>
    <source>
        <strain evidence="1">Wild A</strain>
    </source>
</reference>
<evidence type="ECO:0000313" key="2">
    <source>
        <dbReference type="Proteomes" id="UP001153678"/>
    </source>
</evidence>
<dbReference type="Proteomes" id="UP001153678">
    <property type="component" value="Unassembled WGS sequence"/>
</dbReference>
<sequence>LFLLTFHPFLPPFAAPPSPLSLGPADIRPSGFPPSFAVVALRAAKSTLPQERAAEYISYEKVLGSKQQEQVSRIKQYQLLKSYGGCKKCGSLEVDAYSLYERNKLRWKIDISWWLENYGSLSVNANCAKKWLKDKEHLSNCACLEQEAQELQQLFTSSLREMAEKLKECACLKVSEKVLCLKCLDKLGEKMPISKKYTFN</sequence>
<keyword evidence="2" id="KW-1185">Reference proteome</keyword>
<accession>A0A9W4TAH2</accession>
<feature type="non-terminal residue" evidence="1">
    <location>
        <position position="1"/>
    </location>
</feature>
<dbReference type="AlphaFoldDB" id="A0A9W4TAH2"/>
<proteinExistence type="predicted"/>
<gene>
    <name evidence="1" type="ORF">FWILDA_LOCUS18449</name>
</gene>